<dbReference type="AlphaFoldDB" id="A0A372FUW4"/>
<dbReference type="OrthoDB" id="3393229at2"/>
<dbReference type="NCBIfam" id="NF041216">
    <property type="entry name" value="CU044_2847_fam"/>
    <property type="match status" value="1"/>
</dbReference>
<evidence type="ECO:0000259" key="1">
    <source>
        <dbReference type="Pfam" id="PF19493"/>
    </source>
</evidence>
<name>A0A372FUW4_9ACTN</name>
<keyword evidence="3" id="KW-1185">Reference proteome</keyword>
<feature type="domain" description="Trypsin-co-occurring" evidence="1">
    <location>
        <begin position="18"/>
        <end position="110"/>
    </location>
</feature>
<protein>
    <recommendedName>
        <fullName evidence="1">Trypsin-co-occurring domain-containing protein</fullName>
    </recommendedName>
</protein>
<dbReference type="InterPro" id="IPR045794">
    <property type="entry name" value="Trypco1"/>
</dbReference>
<comment type="caution">
    <text evidence="2">The sequence shown here is derived from an EMBL/GenBank/DDBJ whole genome shotgun (WGS) entry which is preliminary data.</text>
</comment>
<evidence type="ECO:0000313" key="3">
    <source>
        <dbReference type="Proteomes" id="UP000262621"/>
    </source>
</evidence>
<dbReference type="Pfam" id="PF19493">
    <property type="entry name" value="Trypco1"/>
    <property type="match status" value="1"/>
</dbReference>
<dbReference type="Proteomes" id="UP000262621">
    <property type="component" value="Unassembled WGS sequence"/>
</dbReference>
<proteinExistence type="predicted"/>
<sequence>MDEAVAAAEQRVMVPLNVDGHLVYLAGSEMSPGMTSDETEVAARPADFDEALAALAAFATKVGDHLKLAGVNRMAVEFSCEFGVESGTFVAIVGKASSTAGVKVSLEWDRTQL</sequence>
<gene>
    <name evidence="2" type="ORF">D0Q02_22195</name>
</gene>
<evidence type="ECO:0000313" key="2">
    <source>
        <dbReference type="EMBL" id="RFS44404.1"/>
    </source>
</evidence>
<accession>A0A372FUW4</accession>
<organism evidence="2 3">
    <name type="scientific">Micromonospora craniellae</name>
    <dbReference type="NCBI Taxonomy" id="2294034"/>
    <lineage>
        <taxon>Bacteria</taxon>
        <taxon>Bacillati</taxon>
        <taxon>Actinomycetota</taxon>
        <taxon>Actinomycetes</taxon>
        <taxon>Micromonosporales</taxon>
        <taxon>Micromonosporaceae</taxon>
        <taxon>Micromonospora</taxon>
    </lineage>
</organism>
<reference evidence="2 3" key="1">
    <citation type="submission" date="2018-08" db="EMBL/GenBank/DDBJ databases">
        <title>Verrucosispora craniellae sp. nov., isolated from a marine sponge in the South China Sea.</title>
        <authorList>
            <person name="Li L."/>
            <person name="Lin H.W."/>
        </authorList>
    </citation>
    <scope>NUCLEOTIDE SEQUENCE [LARGE SCALE GENOMIC DNA]</scope>
    <source>
        <strain evidence="2 3">LHW63014</strain>
    </source>
</reference>
<dbReference type="RefSeq" id="WP_117229956.1">
    <property type="nucleotide sequence ID" value="NZ_QVFU01000030.1"/>
</dbReference>
<dbReference type="EMBL" id="QVFU01000030">
    <property type="protein sequence ID" value="RFS44404.1"/>
    <property type="molecule type" value="Genomic_DNA"/>
</dbReference>